<dbReference type="PANTHER" id="PTHR43019">
    <property type="entry name" value="SERINE ENDOPROTEASE DEGS"/>
    <property type="match status" value="1"/>
</dbReference>
<dbReference type="GO" id="GO:0004252">
    <property type="term" value="F:serine-type endopeptidase activity"/>
    <property type="evidence" value="ECO:0007669"/>
    <property type="project" value="InterPro"/>
</dbReference>
<dbReference type="InterPro" id="IPR047680">
    <property type="entry name" value="MarP-like"/>
</dbReference>
<dbReference type="SUPFAM" id="SSF50494">
    <property type="entry name" value="Trypsin-like serine proteases"/>
    <property type="match status" value="1"/>
</dbReference>
<accession>G8RN27</accession>
<dbReference type="NCBIfam" id="NF033740">
    <property type="entry name" value="MarP_fam_protase"/>
    <property type="match status" value="1"/>
</dbReference>
<reference evidence="1 2" key="1">
    <citation type="submission" date="2011-12" db="EMBL/GenBank/DDBJ databases">
        <title>Complete sequence of Mycobacterium rhodesiae NBB3.</title>
        <authorList>
            <consortium name="US DOE Joint Genome Institute"/>
            <person name="Lucas S."/>
            <person name="Han J."/>
            <person name="Lapidus A."/>
            <person name="Cheng J.-F."/>
            <person name="Goodwin L."/>
            <person name="Pitluck S."/>
            <person name="Peters L."/>
            <person name="Mikhailova N."/>
            <person name="Gu W."/>
            <person name="Detter J.C."/>
            <person name="Han C."/>
            <person name="Tapia R."/>
            <person name="Land M."/>
            <person name="Hauser L."/>
            <person name="Kyrpides N."/>
            <person name="Ivanova N."/>
            <person name="Pagani I."/>
            <person name="Mattes T."/>
            <person name="Holmes A."/>
            <person name="Rutledge P."/>
            <person name="Paulsen I."/>
            <person name="Coleman N."/>
            <person name="Woyke T."/>
        </authorList>
    </citation>
    <scope>NUCLEOTIDE SEQUENCE [LARGE SCALE GENOMIC DNA]</scope>
    <source>
        <strain evidence="1 2">NBB3</strain>
    </source>
</reference>
<gene>
    <name evidence="1" type="ordered locus">MycrhN_5754</name>
</gene>
<name>G8RN27_MYCRN</name>
<evidence type="ECO:0000313" key="2">
    <source>
        <dbReference type="Proteomes" id="UP000005442"/>
    </source>
</evidence>
<dbReference type="OrthoDB" id="9766361at2"/>
<keyword evidence="1" id="KW-0378">Hydrolase</keyword>
<dbReference type="InterPro" id="IPR043504">
    <property type="entry name" value="Peptidase_S1_PA_chymotrypsin"/>
</dbReference>
<protein>
    <submittedName>
        <fullName evidence="1">Trypsin-like serine protease with C-terminal PDZ domain</fullName>
    </submittedName>
</protein>
<dbReference type="InterPro" id="IPR009003">
    <property type="entry name" value="Peptidase_S1_PA"/>
</dbReference>
<dbReference type="PANTHER" id="PTHR43019:SF23">
    <property type="entry name" value="PROTEASE DO-LIKE 5, CHLOROPLASTIC"/>
    <property type="match status" value="1"/>
</dbReference>
<evidence type="ECO:0000313" key="1">
    <source>
        <dbReference type="EMBL" id="AEV76221.1"/>
    </source>
</evidence>
<sequence>MSCLGVAPRRLSNPPSDGIWVYCLPMRWIQLGFALLFVTLGLGALAGRTATTETVEEIAQVAESAPAPTVANVPRPDASLARDSVVSDVAHSVVKISSVAYSCQKVMAGSGFVIAPGRVMTSAHVVAGADDFIVSVDGHEHDATVVMFDSTEDIAILEVPGLQAPALNFAQDTAWQGTDAVVLGYPGGGPFVAYPARVREVLDFKGPDLYRALLVRREVYSIRGLVRSGDSGGPLIDRSGRVLGMNFAAATHDPEVGFVLTAKQIYPHVVGSPRSGPVSTGPCIG</sequence>
<dbReference type="Gene3D" id="2.40.10.10">
    <property type="entry name" value="Trypsin-like serine proteases"/>
    <property type="match status" value="2"/>
</dbReference>
<dbReference type="EMBL" id="CP003169">
    <property type="protein sequence ID" value="AEV76221.1"/>
    <property type="molecule type" value="Genomic_DNA"/>
</dbReference>
<dbReference type="InterPro" id="IPR001940">
    <property type="entry name" value="Peptidase_S1C"/>
</dbReference>
<dbReference type="KEGG" id="mrh:MycrhN_5754"/>
<keyword evidence="2" id="KW-1185">Reference proteome</keyword>
<dbReference type="STRING" id="710685.MycrhN_5754"/>
<dbReference type="HOGENOM" id="CLU_085036_0_0_11"/>
<dbReference type="PATRIC" id="fig|710685.3.peg.5783"/>
<dbReference type="AlphaFoldDB" id="G8RN27"/>
<proteinExistence type="predicted"/>
<dbReference type="eggNOG" id="COG0265">
    <property type="taxonomic scope" value="Bacteria"/>
</dbReference>
<dbReference type="Proteomes" id="UP000005442">
    <property type="component" value="Chromosome"/>
</dbReference>
<keyword evidence="1" id="KW-0645">Protease</keyword>
<dbReference type="GO" id="GO:0006508">
    <property type="term" value="P:proteolysis"/>
    <property type="evidence" value="ECO:0007669"/>
    <property type="project" value="UniProtKB-KW"/>
</dbReference>
<dbReference type="Pfam" id="PF13365">
    <property type="entry name" value="Trypsin_2"/>
    <property type="match status" value="1"/>
</dbReference>
<organism evidence="1 2">
    <name type="scientific">Mycolicibacterium rhodesiae (strain NBB3)</name>
    <name type="common">Mycobacterium rhodesiae</name>
    <dbReference type="NCBI Taxonomy" id="710685"/>
    <lineage>
        <taxon>Bacteria</taxon>
        <taxon>Bacillati</taxon>
        <taxon>Actinomycetota</taxon>
        <taxon>Actinomycetes</taxon>
        <taxon>Mycobacteriales</taxon>
        <taxon>Mycobacteriaceae</taxon>
        <taxon>Mycolicibacterium</taxon>
    </lineage>
</organism>
<dbReference type="PRINTS" id="PR00834">
    <property type="entry name" value="PROTEASES2C"/>
</dbReference>